<evidence type="ECO:0000256" key="5">
    <source>
        <dbReference type="ARBA" id="ARBA00023242"/>
    </source>
</evidence>
<dbReference type="FunCoup" id="B3SBY6">
    <property type="interactions" value="1984"/>
</dbReference>
<sequence>MERKSGIVYISRIPPHMNPLKIQRIFSRYGQINRIFLQPIGYSLMINIRNSTEIVRSKRIHETKLYSEGWIEFKKKKIAKSVAFSLNNTKIGRKNRGYYDHDFWNLKYLRKFRWSHLNEKAAHHNVIREQRLRTEISWMKKQNTAFLDNLDKSRAIDAIVKRKESIGSEHVKVSLLRLSSCSK</sequence>
<dbReference type="GO" id="GO:0005730">
    <property type="term" value="C:nucleolus"/>
    <property type="evidence" value="ECO:0000318"/>
    <property type="project" value="GO_Central"/>
</dbReference>
<dbReference type="FunFam" id="3.30.70.330:FF:001923">
    <property type="match status" value="1"/>
</dbReference>
<evidence type="ECO:0000256" key="1">
    <source>
        <dbReference type="ARBA" id="ARBA00004604"/>
    </source>
</evidence>
<dbReference type="GO" id="GO:0000447">
    <property type="term" value="P:endonucleolytic cleavage in ITS1 to separate SSU-rRNA from 5.8S rRNA and LSU-rRNA from tricistronic rRNA transcript (SSU-rRNA, 5.8S rRNA, LSU-rRNA)"/>
    <property type="evidence" value="ECO:0000318"/>
    <property type="project" value="GO_Central"/>
</dbReference>
<comment type="similarity">
    <text evidence="2">Belongs to the ESF2/ABP1 family.</text>
</comment>
<dbReference type="CTD" id="6758993"/>
<dbReference type="InterPro" id="IPR035979">
    <property type="entry name" value="RBD_domain_sf"/>
</dbReference>
<dbReference type="InterPro" id="IPR012677">
    <property type="entry name" value="Nucleotide-bd_a/b_plait_sf"/>
</dbReference>
<dbReference type="Gene3D" id="3.30.70.330">
    <property type="match status" value="1"/>
</dbReference>
<dbReference type="InterPro" id="IPR039119">
    <property type="entry name" value="ABT1/Esf2"/>
</dbReference>
<dbReference type="EMBL" id="DS985267">
    <property type="protein sequence ID" value="EDV19713.1"/>
    <property type="molecule type" value="Genomic_DNA"/>
</dbReference>
<dbReference type="RefSeq" id="XP_002117737.1">
    <property type="nucleotide sequence ID" value="XM_002117701.1"/>
</dbReference>
<dbReference type="GO" id="GO:0003723">
    <property type="term" value="F:RNA binding"/>
    <property type="evidence" value="ECO:0000318"/>
    <property type="project" value="GO_Central"/>
</dbReference>
<dbReference type="PANTHER" id="PTHR12311:SF7">
    <property type="entry name" value="ACTIVATOR OF BASAL TRANSCRIPTION 1"/>
    <property type="match status" value="1"/>
</dbReference>
<dbReference type="PhylomeDB" id="B3SBY6"/>
<dbReference type="GO" id="GO:0000480">
    <property type="term" value="P:endonucleolytic cleavage in 5'-ETS of tricistronic rRNA transcript (SSU-rRNA, 5.8S rRNA, LSU-rRNA)"/>
    <property type="evidence" value="ECO:0000318"/>
    <property type="project" value="GO_Central"/>
</dbReference>
<evidence type="ECO:0000256" key="2">
    <source>
        <dbReference type="ARBA" id="ARBA00005819"/>
    </source>
</evidence>
<dbReference type="HOGENOM" id="CLU_054086_2_1_1"/>
<dbReference type="GO" id="GO:0000472">
    <property type="term" value="P:endonucleolytic cleavage to generate mature 5'-end of SSU-rRNA from (SSU-rRNA, 5.8S rRNA, LSU-rRNA)"/>
    <property type="evidence" value="ECO:0000318"/>
    <property type="project" value="GO_Central"/>
</dbReference>
<gene>
    <name evidence="6" type="ORF">TRIADDRAFT_33041</name>
</gene>
<dbReference type="CDD" id="cd12263">
    <property type="entry name" value="RRM_ABT1_like"/>
    <property type="match status" value="1"/>
</dbReference>
<comment type="subcellular location">
    <subcellularLocation>
        <location evidence="1">Nucleus</location>
        <location evidence="1">Nucleolus</location>
    </subcellularLocation>
</comment>
<accession>B3SBY6</accession>
<dbReference type="OrthoDB" id="287393at2759"/>
<evidence type="ECO:0000256" key="4">
    <source>
        <dbReference type="ARBA" id="ARBA00022884"/>
    </source>
</evidence>
<dbReference type="PANTHER" id="PTHR12311">
    <property type="entry name" value="ACTIVATOR OF BASAL TRANSCRIPTION 1"/>
    <property type="match status" value="1"/>
</dbReference>
<protein>
    <recommendedName>
        <fullName evidence="3">Activator of basal transcription 1</fullName>
    </recommendedName>
</protein>
<dbReference type="STRING" id="10228.B3SBY6"/>
<dbReference type="InterPro" id="IPR034353">
    <property type="entry name" value="ABT1/ESF2_RRM"/>
</dbReference>
<reference evidence="6 7" key="1">
    <citation type="journal article" date="2008" name="Nature">
        <title>The Trichoplax genome and the nature of placozoans.</title>
        <authorList>
            <person name="Srivastava M."/>
            <person name="Begovic E."/>
            <person name="Chapman J."/>
            <person name="Putnam N.H."/>
            <person name="Hellsten U."/>
            <person name="Kawashima T."/>
            <person name="Kuo A."/>
            <person name="Mitros T."/>
            <person name="Salamov A."/>
            <person name="Carpenter M.L."/>
            <person name="Signorovitch A.Y."/>
            <person name="Moreno M.A."/>
            <person name="Kamm K."/>
            <person name="Grimwood J."/>
            <person name="Schmutz J."/>
            <person name="Shapiro H."/>
            <person name="Grigoriev I.V."/>
            <person name="Buss L.W."/>
            <person name="Schierwater B."/>
            <person name="Dellaporta S.L."/>
            <person name="Rokhsar D.S."/>
        </authorList>
    </citation>
    <scope>NUCLEOTIDE SEQUENCE [LARGE SCALE GENOMIC DNA]</scope>
    <source>
        <strain evidence="6 7">Grell-BS-1999</strain>
    </source>
</reference>
<dbReference type="SUPFAM" id="SSF54928">
    <property type="entry name" value="RNA-binding domain, RBD"/>
    <property type="match status" value="1"/>
</dbReference>
<dbReference type="InParanoid" id="B3SBY6"/>
<dbReference type="OMA" id="AHYLQSN"/>
<dbReference type="Proteomes" id="UP000009022">
    <property type="component" value="Unassembled WGS sequence"/>
</dbReference>
<evidence type="ECO:0000256" key="3">
    <source>
        <dbReference type="ARBA" id="ARBA00020737"/>
    </source>
</evidence>
<keyword evidence="5" id="KW-0539">Nucleus</keyword>
<dbReference type="KEGG" id="tad:TRIADDRAFT_33041"/>
<name>B3SBY6_TRIAD</name>
<keyword evidence="4" id="KW-0694">RNA-binding</keyword>
<dbReference type="GO" id="GO:0034462">
    <property type="term" value="P:small-subunit processome assembly"/>
    <property type="evidence" value="ECO:0000318"/>
    <property type="project" value="GO_Central"/>
</dbReference>
<proteinExistence type="inferred from homology"/>
<keyword evidence="7" id="KW-1185">Reference proteome</keyword>
<organism evidence="6 7">
    <name type="scientific">Trichoplax adhaerens</name>
    <name type="common">Trichoplax reptans</name>
    <dbReference type="NCBI Taxonomy" id="10228"/>
    <lineage>
        <taxon>Eukaryota</taxon>
        <taxon>Metazoa</taxon>
        <taxon>Placozoa</taxon>
        <taxon>Uniplacotomia</taxon>
        <taxon>Trichoplacea</taxon>
        <taxon>Trichoplacidae</taxon>
        <taxon>Trichoplax</taxon>
    </lineage>
</organism>
<dbReference type="GeneID" id="6758993"/>
<evidence type="ECO:0000313" key="7">
    <source>
        <dbReference type="Proteomes" id="UP000009022"/>
    </source>
</evidence>
<evidence type="ECO:0000313" key="6">
    <source>
        <dbReference type="EMBL" id="EDV19713.1"/>
    </source>
</evidence>
<dbReference type="eggNOG" id="KOG3152">
    <property type="taxonomic scope" value="Eukaryota"/>
</dbReference>
<dbReference type="AlphaFoldDB" id="B3SBY6"/>